<evidence type="ECO:0000313" key="2">
    <source>
        <dbReference type="EMBL" id="MEZ8719594.1"/>
    </source>
</evidence>
<gene>
    <name evidence="2" type="ORF">AB6D66_00850</name>
</gene>
<keyword evidence="1" id="KW-1133">Transmembrane helix</keyword>
<keyword evidence="1" id="KW-0472">Membrane</keyword>
<evidence type="ECO:0000313" key="3">
    <source>
        <dbReference type="Proteomes" id="UP001570071"/>
    </source>
</evidence>
<accession>A0ABV4MR36</accession>
<comment type="caution">
    <text evidence="2">The sequence shown here is derived from an EMBL/GenBank/DDBJ whole genome shotgun (WGS) entry which is preliminary data.</text>
</comment>
<keyword evidence="1" id="KW-0812">Transmembrane</keyword>
<feature type="transmembrane region" description="Helical" evidence="1">
    <location>
        <begin position="79"/>
        <end position="97"/>
    </location>
</feature>
<proteinExistence type="predicted"/>
<dbReference type="Proteomes" id="UP001570071">
    <property type="component" value="Unassembled WGS sequence"/>
</dbReference>
<evidence type="ECO:0000256" key="1">
    <source>
        <dbReference type="SAM" id="Phobius"/>
    </source>
</evidence>
<sequence length="141" mass="15867">MNNEEIATNRKQSNRVVGAYLIYAGFFTLTLGFVSWWLEGTVLHEHIARNWMLCLVMVSMPANNNKLPFWKSVMISFPVMFLVLGAQTYLAYSVYGYDPTGSINMWAAGGSILMILGSGFMSWFIAKQYHRAFTVFGAAAK</sequence>
<name>A0ABV4MR36_9VIBR</name>
<protein>
    <submittedName>
        <fullName evidence="2">Uncharacterized protein</fullName>
    </submittedName>
</protein>
<keyword evidence="3" id="KW-1185">Reference proteome</keyword>
<dbReference type="EMBL" id="JBFSSG010000001">
    <property type="protein sequence ID" value="MEZ8719594.1"/>
    <property type="molecule type" value="Genomic_DNA"/>
</dbReference>
<feature type="transmembrane region" description="Helical" evidence="1">
    <location>
        <begin position="20"/>
        <end position="38"/>
    </location>
</feature>
<feature type="transmembrane region" description="Helical" evidence="1">
    <location>
        <begin position="103"/>
        <end position="126"/>
    </location>
</feature>
<dbReference type="RefSeq" id="WP_269337587.1">
    <property type="nucleotide sequence ID" value="NZ_JBFSSG010000001.1"/>
</dbReference>
<reference evidence="2 3" key="1">
    <citation type="journal article" date="2024" name="ISME J.">
        <title>Tailless and filamentous prophages are predominant in marine Vibrio.</title>
        <authorList>
            <person name="Steensen K."/>
            <person name="Seneca J."/>
            <person name="Bartlau N."/>
            <person name="Yu X.A."/>
            <person name="Hussain F.A."/>
            <person name="Polz M.F."/>
        </authorList>
    </citation>
    <scope>NUCLEOTIDE SEQUENCE [LARGE SCALE GENOMIC DNA]</scope>
    <source>
        <strain evidence="2 3">10N.239.312.F12</strain>
    </source>
</reference>
<organism evidence="2 3">
    <name type="scientific">Vibrio pomeroyi</name>
    <dbReference type="NCBI Taxonomy" id="198832"/>
    <lineage>
        <taxon>Bacteria</taxon>
        <taxon>Pseudomonadati</taxon>
        <taxon>Pseudomonadota</taxon>
        <taxon>Gammaproteobacteria</taxon>
        <taxon>Vibrionales</taxon>
        <taxon>Vibrionaceae</taxon>
        <taxon>Vibrio</taxon>
    </lineage>
</organism>